<evidence type="ECO:0000313" key="2">
    <source>
        <dbReference type="Proteomes" id="UP000289738"/>
    </source>
</evidence>
<name>A0A444Y8F0_ARAHY</name>
<proteinExistence type="predicted"/>
<sequence length="164" mass="19013">MFHIHKQTHVQESKIELHVELEHIVAEKIQHDPDMKNYRVEVYKRMNSKSEEDFEANYEISDYNGDGHEASDAVVQNLVVSHTASQPVDVPPFIHSLDIDVIHAPEFSEYDSEFMIEMECNSRQLVVAAIRSYNISRGVDYITFYAKCKTYGRGYDCLIRISLI</sequence>
<dbReference type="EMBL" id="SDMP01000018">
    <property type="protein sequence ID" value="RYQ98232.1"/>
    <property type="molecule type" value="Genomic_DNA"/>
</dbReference>
<evidence type="ECO:0008006" key="3">
    <source>
        <dbReference type="Google" id="ProtNLM"/>
    </source>
</evidence>
<dbReference type="Proteomes" id="UP000289738">
    <property type="component" value="Chromosome B08"/>
</dbReference>
<evidence type="ECO:0000313" key="1">
    <source>
        <dbReference type="EMBL" id="RYQ98232.1"/>
    </source>
</evidence>
<organism evidence="1 2">
    <name type="scientific">Arachis hypogaea</name>
    <name type="common">Peanut</name>
    <dbReference type="NCBI Taxonomy" id="3818"/>
    <lineage>
        <taxon>Eukaryota</taxon>
        <taxon>Viridiplantae</taxon>
        <taxon>Streptophyta</taxon>
        <taxon>Embryophyta</taxon>
        <taxon>Tracheophyta</taxon>
        <taxon>Spermatophyta</taxon>
        <taxon>Magnoliopsida</taxon>
        <taxon>eudicotyledons</taxon>
        <taxon>Gunneridae</taxon>
        <taxon>Pentapetalae</taxon>
        <taxon>rosids</taxon>
        <taxon>fabids</taxon>
        <taxon>Fabales</taxon>
        <taxon>Fabaceae</taxon>
        <taxon>Papilionoideae</taxon>
        <taxon>50 kb inversion clade</taxon>
        <taxon>dalbergioids sensu lato</taxon>
        <taxon>Dalbergieae</taxon>
        <taxon>Pterocarpus clade</taxon>
        <taxon>Arachis</taxon>
    </lineage>
</organism>
<comment type="caution">
    <text evidence="1">The sequence shown here is derived from an EMBL/GenBank/DDBJ whole genome shotgun (WGS) entry which is preliminary data.</text>
</comment>
<reference evidence="1 2" key="1">
    <citation type="submission" date="2019-01" db="EMBL/GenBank/DDBJ databases">
        <title>Sequencing of cultivated peanut Arachis hypogaea provides insights into genome evolution and oil improvement.</title>
        <authorList>
            <person name="Chen X."/>
        </authorList>
    </citation>
    <scope>NUCLEOTIDE SEQUENCE [LARGE SCALE GENOMIC DNA]</scope>
    <source>
        <strain evidence="2">cv. Fuhuasheng</strain>
        <tissue evidence="1">Leaves</tissue>
    </source>
</reference>
<dbReference type="AlphaFoldDB" id="A0A444Y8F0"/>
<accession>A0A444Y8F0</accession>
<keyword evidence="2" id="KW-1185">Reference proteome</keyword>
<protein>
    <recommendedName>
        <fullName evidence="3">Transposase MuDR plant domain-containing protein</fullName>
    </recommendedName>
</protein>
<gene>
    <name evidence="1" type="ORF">Ahy_B08g094292</name>
</gene>